<dbReference type="AlphaFoldDB" id="A0A9D9E7Y4"/>
<evidence type="ECO:0000313" key="2">
    <source>
        <dbReference type="Proteomes" id="UP000823633"/>
    </source>
</evidence>
<reference evidence="1" key="2">
    <citation type="journal article" date="2021" name="PeerJ">
        <title>Extensive microbial diversity within the chicken gut microbiome revealed by metagenomics and culture.</title>
        <authorList>
            <person name="Gilroy R."/>
            <person name="Ravi A."/>
            <person name="Getino M."/>
            <person name="Pursley I."/>
            <person name="Horton D.L."/>
            <person name="Alikhan N.F."/>
            <person name="Baker D."/>
            <person name="Gharbi K."/>
            <person name="Hall N."/>
            <person name="Watson M."/>
            <person name="Adriaenssens E.M."/>
            <person name="Foster-Nyarko E."/>
            <person name="Jarju S."/>
            <person name="Secka A."/>
            <person name="Antonio M."/>
            <person name="Oren A."/>
            <person name="Chaudhuri R.R."/>
            <person name="La Ragione R."/>
            <person name="Hildebrand F."/>
            <person name="Pallen M.J."/>
        </authorList>
    </citation>
    <scope>NUCLEOTIDE SEQUENCE</scope>
    <source>
        <strain evidence="1">11167</strain>
    </source>
</reference>
<organism evidence="1 2">
    <name type="scientific">Candidatus Aphodenecus pullistercoris</name>
    <dbReference type="NCBI Taxonomy" id="2840669"/>
    <lineage>
        <taxon>Bacteria</taxon>
        <taxon>Pseudomonadati</taxon>
        <taxon>Spirochaetota</taxon>
        <taxon>Spirochaetia</taxon>
        <taxon>Spirochaetales</taxon>
        <taxon>Candidatus Aphodenecus</taxon>
    </lineage>
</organism>
<evidence type="ECO:0000313" key="1">
    <source>
        <dbReference type="EMBL" id="MBO8442618.1"/>
    </source>
</evidence>
<accession>A0A9D9E7Y4</accession>
<proteinExistence type="predicted"/>
<dbReference type="EMBL" id="JADIMU010000016">
    <property type="protein sequence ID" value="MBO8442618.1"/>
    <property type="molecule type" value="Genomic_DNA"/>
</dbReference>
<name>A0A9D9E7Y4_9SPIR</name>
<sequence>MEFVINDTWISVVNAALELLNKPHLSQLSDSGETAASVRLHLPNAVETVASRYRWSCLSTVADLNRMGNDDIDGMHLFRLPTDIAYIEEVHTCDYRWERRGSCIASMADNCRISYVRMPTAPQDLDPLLKGAVENLLASLCAIKLTGSSEMQNTYLAIYENDIQLQIQKEKELVQPYKGDLYWHEEGHLG</sequence>
<protein>
    <submittedName>
        <fullName evidence="1">Uncharacterized protein</fullName>
    </submittedName>
</protein>
<dbReference type="Proteomes" id="UP000823633">
    <property type="component" value="Unassembled WGS sequence"/>
</dbReference>
<comment type="caution">
    <text evidence="1">The sequence shown here is derived from an EMBL/GenBank/DDBJ whole genome shotgun (WGS) entry which is preliminary data.</text>
</comment>
<reference evidence="1" key="1">
    <citation type="submission" date="2020-10" db="EMBL/GenBank/DDBJ databases">
        <authorList>
            <person name="Gilroy R."/>
        </authorList>
    </citation>
    <scope>NUCLEOTIDE SEQUENCE</scope>
    <source>
        <strain evidence="1">11167</strain>
    </source>
</reference>
<gene>
    <name evidence="1" type="ORF">IAC42_02500</name>
</gene>